<dbReference type="KEGG" id="whj:H9Q79_09790"/>
<dbReference type="AlphaFoldDB" id="A0A7G9G8W1"/>
<name>A0A7G9G8W1_9FIRM</name>
<dbReference type="RefSeq" id="WP_249328185.1">
    <property type="nucleotide sequence ID" value="NZ_CP060635.1"/>
</dbReference>
<keyword evidence="1" id="KW-0966">Cell projection</keyword>
<dbReference type="NCBIfam" id="NF038110">
    <property type="entry name" value="Lys_methyl_FliB"/>
    <property type="match status" value="1"/>
</dbReference>
<keyword evidence="1" id="KW-0969">Cilium</keyword>
<keyword evidence="1" id="KW-0808">Transferase</keyword>
<keyword evidence="2" id="KW-1185">Reference proteome</keyword>
<dbReference type="Proteomes" id="UP000515860">
    <property type="component" value="Chromosome"/>
</dbReference>
<accession>A0A7G9G8W1</accession>
<proteinExistence type="predicted"/>
<gene>
    <name evidence="1" type="primary">fliB</name>
    <name evidence="1" type="ORF">H9Q79_09790</name>
</gene>
<evidence type="ECO:0000313" key="2">
    <source>
        <dbReference type="Proteomes" id="UP000515860"/>
    </source>
</evidence>
<evidence type="ECO:0000313" key="1">
    <source>
        <dbReference type="EMBL" id="QNM07243.1"/>
    </source>
</evidence>
<organism evidence="1 2">
    <name type="scientific">Wansuia hejianensis</name>
    <dbReference type="NCBI Taxonomy" id="2763667"/>
    <lineage>
        <taxon>Bacteria</taxon>
        <taxon>Bacillati</taxon>
        <taxon>Bacillota</taxon>
        <taxon>Clostridia</taxon>
        <taxon>Lachnospirales</taxon>
        <taxon>Lachnospiraceae</taxon>
        <taxon>Wansuia</taxon>
    </lineage>
</organism>
<dbReference type="GO" id="GO:0008168">
    <property type="term" value="F:methyltransferase activity"/>
    <property type="evidence" value="ECO:0007669"/>
    <property type="project" value="UniProtKB-KW"/>
</dbReference>
<dbReference type="GO" id="GO:0032259">
    <property type="term" value="P:methylation"/>
    <property type="evidence" value="ECO:0007669"/>
    <property type="project" value="UniProtKB-KW"/>
</dbReference>
<protein>
    <submittedName>
        <fullName evidence="1">Flagellin lysine-N-methylase</fullName>
        <ecNumber evidence="1">2.1.1.-</ecNumber>
    </submittedName>
</protein>
<reference evidence="1 2" key="1">
    <citation type="submission" date="2020-08" db="EMBL/GenBank/DDBJ databases">
        <authorList>
            <person name="Liu C."/>
            <person name="Sun Q."/>
        </authorList>
    </citation>
    <scope>NUCLEOTIDE SEQUENCE [LARGE SCALE GENOMIC DNA]</scope>
    <source>
        <strain evidence="1 2">NSJ-29</strain>
    </source>
</reference>
<keyword evidence="1" id="KW-0282">Flagellum</keyword>
<dbReference type="EC" id="2.1.1.-" evidence="1"/>
<dbReference type="EMBL" id="CP060635">
    <property type="protein sequence ID" value="QNM07243.1"/>
    <property type="molecule type" value="Genomic_DNA"/>
</dbReference>
<keyword evidence="1" id="KW-0489">Methyltransferase</keyword>
<sequence>MKLRRPVYYKDFHCISSECRDTCCAGWEIEVDEEAAERYERVEGAFGERLRSMIGEDEEEKYFILQPGKRCPLLRKDNLCELICRLGEESLCDICREHPRFYQWFGDYTEAGLGLCCEEAGRLLFSLREPLAFEVLEDGGESQEDDPLSAPLLAARERAFCLLQNRTVSLDTRIYRLLLFAEAVQGCLDQEDGAAIEKLAECWKAPEKIRVQETGENREEGLQALLEEYRKLESLDGTWPEMIGKLQSRLPELLAKRKEFLQEYRERLSEYEQLMVYFIYRYFMEALFDGNLLSPVRFSVSGLLVVRLLDIERWIEKGSFTFDDRIQTAKLFSKEIEYCPENMAALSEICLEEPCFLQLENYLDIG</sequence>